<protein>
    <submittedName>
        <fullName evidence="1">Uncharacterized protein</fullName>
    </submittedName>
</protein>
<accession>A0AAD2CM58</accession>
<reference evidence="1" key="1">
    <citation type="submission" date="2023-08" db="EMBL/GenBank/DDBJ databases">
        <authorList>
            <person name="Audoor S."/>
            <person name="Bilcke G."/>
        </authorList>
    </citation>
    <scope>NUCLEOTIDE SEQUENCE</scope>
</reference>
<sequence>MASYHYFGNERERIPRETSELVVHPLVREIPDAACHKFERLTLVSFNGSALKTVGKYAFYECVSLLEIAIPRSVTTIERDAFSYCRSLRQVHFDEDGVLAAIGESAFAYCRALAEVSIPSSVETIRYGAFNDCKCVTRVSFQEGLKVMEERAFANCVTLQNVDIPRTLEIIGKAAFYKCTSLEQVNMGEGNLMAIGEQAFLGCVKLQTISIPSTVERIKSLAFQDCASLGILNFQIGLKYVDTHAFASCKNLQSVALPESVEIIGALAFGRCRKLVSVELRDGPRDLRIHGKAFEGCKSFVNICLPSDSREFGRTKPSQHFIGCTALRSQYDNDSILLSLKHRFDNFPIHKRCYHASVTTTDELAQAIESSMQSSQKGNTTHDQLVDPFGMTPFHVLLSAANPRLDLLQVLLDAYPPYILGWKDLNGKTAVEYLTQRSYHLSENSRDMLRMTLHRWLVGAISSWNGLEAWKLGISSRINAIMAEDVLEERRSLLREALMALSRYEKIEAITLLELSLWKMEMKASDCAPIETAVDKEDGREAYRIRSGASVVIPNMIAYFYESNSCSSDGGSQSSSDDNDY</sequence>
<evidence type="ECO:0000313" key="2">
    <source>
        <dbReference type="Proteomes" id="UP001295423"/>
    </source>
</evidence>
<dbReference type="InterPro" id="IPR053139">
    <property type="entry name" value="Surface_bspA-like"/>
</dbReference>
<organism evidence="1 2">
    <name type="scientific">Cylindrotheca closterium</name>
    <dbReference type="NCBI Taxonomy" id="2856"/>
    <lineage>
        <taxon>Eukaryota</taxon>
        <taxon>Sar</taxon>
        <taxon>Stramenopiles</taxon>
        <taxon>Ochrophyta</taxon>
        <taxon>Bacillariophyta</taxon>
        <taxon>Bacillariophyceae</taxon>
        <taxon>Bacillariophycidae</taxon>
        <taxon>Bacillariales</taxon>
        <taxon>Bacillariaceae</taxon>
        <taxon>Cylindrotheca</taxon>
    </lineage>
</organism>
<dbReference type="SUPFAM" id="SSF52058">
    <property type="entry name" value="L domain-like"/>
    <property type="match status" value="2"/>
</dbReference>
<dbReference type="InterPro" id="IPR032675">
    <property type="entry name" value="LRR_dom_sf"/>
</dbReference>
<proteinExistence type="predicted"/>
<comment type="caution">
    <text evidence="1">The sequence shown here is derived from an EMBL/GenBank/DDBJ whole genome shotgun (WGS) entry which is preliminary data.</text>
</comment>
<dbReference type="Pfam" id="PF13306">
    <property type="entry name" value="LRR_5"/>
    <property type="match status" value="1"/>
</dbReference>
<name>A0AAD2CM58_9STRA</name>
<dbReference type="InterPro" id="IPR026906">
    <property type="entry name" value="LRR_5"/>
</dbReference>
<dbReference type="PANTHER" id="PTHR45661:SF3">
    <property type="entry name" value="IG-LIKE DOMAIN-CONTAINING PROTEIN"/>
    <property type="match status" value="1"/>
</dbReference>
<dbReference type="EMBL" id="CAKOGP040000347">
    <property type="protein sequence ID" value="CAJ1934618.1"/>
    <property type="molecule type" value="Genomic_DNA"/>
</dbReference>
<evidence type="ECO:0000313" key="1">
    <source>
        <dbReference type="EMBL" id="CAJ1934618.1"/>
    </source>
</evidence>
<gene>
    <name evidence="1" type="ORF">CYCCA115_LOCUS3959</name>
</gene>
<dbReference type="Proteomes" id="UP001295423">
    <property type="component" value="Unassembled WGS sequence"/>
</dbReference>
<dbReference type="Gene3D" id="3.80.10.10">
    <property type="entry name" value="Ribonuclease Inhibitor"/>
    <property type="match status" value="3"/>
</dbReference>
<dbReference type="PANTHER" id="PTHR45661">
    <property type="entry name" value="SURFACE ANTIGEN"/>
    <property type="match status" value="1"/>
</dbReference>
<keyword evidence="2" id="KW-1185">Reference proteome</keyword>
<dbReference type="AlphaFoldDB" id="A0AAD2CM58"/>